<dbReference type="AlphaFoldDB" id="A0A9R1VFR5"/>
<evidence type="ECO:0000259" key="6">
    <source>
        <dbReference type="PROSITE" id="PS51032"/>
    </source>
</evidence>
<dbReference type="SUPFAM" id="SSF54171">
    <property type="entry name" value="DNA-binding domain"/>
    <property type="match status" value="1"/>
</dbReference>
<dbReference type="InterPro" id="IPR044808">
    <property type="entry name" value="ERF_plant"/>
</dbReference>
<dbReference type="Gene3D" id="3.30.730.10">
    <property type="entry name" value="AP2/ERF domain"/>
    <property type="match status" value="1"/>
</dbReference>
<gene>
    <name evidence="7" type="ORF">LSAT_V11C500229810</name>
</gene>
<dbReference type="GO" id="GO:0003677">
    <property type="term" value="F:DNA binding"/>
    <property type="evidence" value="ECO:0007669"/>
    <property type="project" value="UniProtKB-KW"/>
</dbReference>
<dbReference type="EMBL" id="NBSK02000005">
    <property type="protein sequence ID" value="KAJ0203933.1"/>
    <property type="molecule type" value="Genomic_DNA"/>
</dbReference>
<dbReference type="PROSITE" id="PS51032">
    <property type="entry name" value="AP2_ERF"/>
    <property type="match status" value="1"/>
</dbReference>
<keyword evidence="2" id="KW-0805">Transcription regulation</keyword>
<evidence type="ECO:0000256" key="2">
    <source>
        <dbReference type="ARBA" id="ARBA00023015"/>
    </source>
</evidence>
<dbReference type="InterPro" id="IPR036955">
    <property type="entry name" value="AP2/ERF_dom_sf"/>
</dbReference>
<comment type="caution">
    <text evidence="7">The sequence shown here is derived from an EMBL/GenBank/DDBJ whole genome shotgun (WGS) entry which is preliminary data.</text>
</comment>
<accession>A0A9R1VFR5</accession>
<reference evidence="7 8" key="1">
    <citation type="journal article" date="2017" name="Nat. Commun.">
        <title>Genome assembly with in vitro proximity ligation data and whole-genome triplication in lettuce.</title>
        <authorList>
            <person name="Reyes-Chin-Wo S."/>
            <person name="Wang Z."/>
            <person name="Yang X."/>
            <person name="Kozik A."/>
            <person name="Arikit S."/>
            <person name="Song C."/>
            <person name="Xia L."/>
            <person name="Froenicke L."/>
            <person name="Lavelle D.O."/>
            <person name="Truco M.J."/>
            <person name="Xia R."/>
            <person name="Zhu S."/>
            <person name="Xu C."/>
            <person name="Xu H."/>
            <person name="Xu X."/>
            <person name="Cox K."/>
            <person name="Korf I."/>
            <person name="Meyers B.C."/>
            <person name="Michelmore R.W."/>
        </authorList>
    </citation>
    <scope>NUCLEOTIDE SEQUENCE [LARGE SCALE GENOMIC DNA]</scope>
    <source>
        <strain evidence="8">cv. Salinas</strain>
        <tissue evidence="7">Seedlings</tissue>
    </source>
</reference>
<keyword evidence="3" id="KW-0238">DNA-binding</keyword>
<protein>
    <recommendedName>
        <fullName evidence="6">AP2/ERF domain-containing protein</fullName>
    </recommendedName>
</protein>
<evidence type="ECO:0000313" key="7">
    <source>
        <dbReference type="EMBL" id="KAJ0203933.1"/>
    </source>
</evidence>
<dbReference type="GO" id="GO:0005634">
    <property type="term" value="C:nucleus"/>
    <property type="evidence" value="ECO:0007669"/>
    <property type="project" value="UniProtKB-SubCell"/>
</dbReference>
<evidence type="ECO:0000256" key="5">
    <source>
        <dbReference type="ARBA" id="ARBA00023242"/>
    </source>
</evidence>
<dbReference type="PANTHER" id="PTHR31190">
    <property type="entry name" value="DNA-BINDING DOMAIN"/>
    <property type="match status" value="1"/>
</dbReference>
<evidence type="ECO:0000313" key="8">
    <source>
        <dbReference type="Proteomes" id="UP000235145"/>
    </source>
</evidence>
<sequence length="83" mass="9860">MRRGRVVPPSVNNGSETEIRFRGVRKRPWGKFAAEIRDPWRKARVSHLQTKDGGNVRRWRTSCIISQQRWMNVEEKKCSTQEH</sequence>
<dbReference type="InterPro" id="IPR016177">
    <property type="entry name" value="DNA-bd_dom_sf"/>
</dbReference>
<organism evidence="7 8">
    <name type="scientific">Lactuca sativa</name>
    <name type="common">Garden lettuce</name>
    <dbReference type="NCBI Taxonomy" id="4236"/>
    <lineage>
        <taxon>Eukaryota</taxon>
        <taxon>Viridiplantae</taxon>
        <taxon>Streptophyta</taxon>
        <taxon>Embryophyta</taxon>
        <taxon>Tracheophyta</taxon>
        <taxon>Spermatophyta</taxon>
        <taxon>Magnoliopsida</taxon>
        <taxon>eudicotyledons</taxon>
        <taxon>Gunneridae</taxon>
        <taxon>Pentapetalae</taxon>
        <taxon>asterids</taxon>
        <taxon>campanulids</taxon>
        <taxon>Asterales</taxon>
        <taxon>Asteraceae</taxon>
        <taxon>Cichorioideae</taxon>
        <taxon>Cichorieae</taxon>
        <taxon>Lactucinae</taxon>
        <taxon>Lactuca</taxon>
    </lineage>
</organism>
<proteinExistence type="predicted"/>
<keyword evidence="8" id="KW-1185">Reference proteome</keyword>
<dbReference type="GO" id="GO:0009873">
    <property type="term" value="P:ethylene-activated signaling pathway"/>
    <property type="evidence" value="ECO:0007669"/>
    <property type="project" value="InterPro"/>
</dbReference>
<dbReference type="Proteomes" id="UP000235145">
    <property type="component" value="Unassembled WGS sequence"/>
</dbReference>
<evidence type="ECO:0000256" key="1">
    <source>
        <dbReference type="ARBA" id="ARBA00004123"/>
    </source>
</evidence>
<evidence type="ECO:0000256" key="3">
    <source>
        <dbReference type="ARBA" id="ARBA00023125"/>
    </source>
</evidence>
<keyword evidence="4" id="KW-0804">Transcription</keyword>
<dbReference type="InterPro" id="IPR001471">
    <property type="entry name" value="AP2/ERF_dom"/>
</dbReference>
<dbReference type="GO" id="GO:0003700">
    <property type="term" value="F:DNA-binding transcription factor activity"/>
    <property type="evidence" value="ECO:0007669"/>
    <property type="project" value="InterPro"/>
</dbReference>
<evidence type="ECO:0000256" key="4">
    <source>
        <dbReference type="ARBA" id="ARBA00023163"/>
    </source>
</evidence>
<comment type="subcellular location">
    <subcellularLocation>
        <location evidence="1">Nucleus</location>
    </subcellularLocation>
</comment>
<keyword evidence="5" id="KW-0539">Nucleus</keyword>
<name>A0A9R1VFR5_LACSA</name>
<feature type="domain" description="AP2/ERF" evidence="6">
    <location>
        <begin position="20"/>
        <end position="59"/>
    </location>
</feature>